<comment type="caution">
    <text evidence="2">The sequence shown here is derived from an EMBL/GenBank/DDBJ whole genome shotgun (WGS) entry which is preliminary data.</text>
</comment>
<dbReference type="Proteomes" id="UP000239872">
    <property type="component" value="Unassembled WGS sequence"/>
</dbReference>
<organism evidence="2 3">
    <name type="scientific">Flavipsychrobacter stenotrophus</name>
    <dbReference type="NCBI Taxonomy" id="2077091"/>
    <lineage>
        <taxon>Bacteria</taxon>
        <taxon>Pseudomonadati</taxon>
        <taxon>Bacteroidota</taxon>
        <taxon>Chitinophagia</taxon>
        <taxon>Chitinophagales</taxon>
        <taxon>Chitinophagaceae</taxon>
        <taxon>Flavipsychrobacter</taxon>
    </lineage>
</organism>
<proteinExistence type="predicted"/>
<evidence type="ECO:0000313" key="2">
    <source>
        <dbReference type="EMBL" id="PQJ11696.1"/>
    </source>
</evidence>
<reference evidence="2 3" key="1">
    <citation type="submission" date="2018-01" db="EMBL/GenBank/DDBJ databases">
        <title>A novel member of the phylum Bacteroidetes isolated from glacier ice.</title>
        <authorList>
            <person name="Liu Q."/>
            <person name="Xin Y.-H."/>
        </authorList>
    </citation>
    <scope>NUCLEOTIDE SEQUENCE [LARGE SCALE GENOMIC DNA]</scope>
    <source>
        <strain evidence="2 3">RB1R16</strain>
    </source>
</reference>
<keyword evidence="1" id="KW-1133">Transmembrane helix</keyword>
<gene>
    <name evidence="2" type="ORF">CJD36_007840</name>
</gene>
<keyword evidence="1" id="KW-0472">Membrane</keyword>
<keyword evidence="3" id="KW-1185">Reference proteome</keyword>
<sequence length="64" mass="6996">MHILSFVFIAFAIGVITIFCGFILTVVAWVNDFAKLEKVGIYITLAGAFMLLMGIGSCTRYLSS</sequence>
<evidence type="ECO:0000256" key="1">
    <source>
        <dbReference type="SAM" id="Phobius"/>
    </source>
</evidence>
<dbReference type="RefSeq" id="WP_105038576.1">
    <property type="nucleotide sequence ID" value="NZ_PPSL01000002.1"/>
</dbReference>
<dbReference type="EMBL" id="PPSL01000002">
    <property type="protein sequence ID" value="PQJ11696.1"/>
    <property type="molecule type" value="Genomic_DNA"/>
</dbReference>
<evidence type="ECO:0000313" key="3">
    <source>
        <dbReference type="Proteomes" id="UP000239872"/>
    </source>
</evidence>
<accession>A0A2S7SYU2</accession>
<name>A0A2S7SYU2_9BACT</name>
<dbReference type="AlphaFoldDB" id="A0A2S7SYU2"/>
<feature type="transmembrane region" description="Helical" evidence="1">
    <location>
        <begin position="6"/>
        <end position="30"/>
    </location>
</feature>
<keyword evidence="1" id="KW-0812">Transmembrane</keyword>
<feature type="transmembrane region" description="Helical" evidence="1">
    <location>
        <begin position="42"/>
        <end position="62"/>
    </location>
</feature>
<protein>
    <submittedName>
        <fullName evidence="2">Uncharacterized protein</fullName>
    </submittedName>
</protein>